<evidence type="ECO:0000313" key="6">
    <source>
        <dbReference type="Proteomes" id="UP000287853"/>
    </source>
</evidence>
<dbReference type="InterPro" id="IPR036412">
    <property type="entry name" value="HAD-like_sf"/>
</dbReference>
<dbReference type="EC" id="3.1.3.18" evidence="4"/>
<dbReference type="SFLD" id="SFLDG01129">
    <property type="entry name" value="C1.5:_HAD__Beta-PGM__Phosphata"/>
    <property type="match status" value="1"/>
</dbReference>
<evidence type="ECO:0000256" key="2">
    <source>
        <dbReference type="ARBA" id="ARBA00004818"/>
    </source>
</evidence>
<dbReference type="AlphaFoldDB" id="A0A444IVA7"/>
<dbReference type="Proteomes" id="UP000287853">
    <property type="component" value="Unassembled WGS sequence"/>
</dbReference>
<dbReference type="GO" id="GO:0008967">
    <property type="term" value="F:phosphoglycolate phosphatase activity"/>
    <property type="evidence" value="ECO:0007669"/>
    <property type="project" value="UniProtKB-EC"/>
</dbReference>
<gene>
    <name evidence="5" type="ORF">H206_01321</name>
</gene>
<name>A0A444IVA7_9BACT</name>
<comment type="similarity">
    <text evidence="3">Belongs to the HAD-like hydrolase superfamily. CbbY/CbbZ/Gph/YieH family.</text>
</comment>
<sequence>MLKLVIFDCDGVMFDSREANRAYYNHILAAFDCPPMNEEELGYVHIHNVFDSVAQIFRNHNQVDMTEVDRFRQELDYGAFLRHMIIAPDLKEFLKIITPKYHRAISTNRFNTMDMILDIFELRSNFEIVMTASNSPRPKPAPDALHIILKHFGLTVDEAIFIGDSTVDRDHCASVGMKLIAFKNPQLEAAYHVESFMEILRLPEFVKNT</sequence>
<evidence type="ECO:0000256" key="4">
    <source>
        <dbReference type="ARBA" id="ARBA00013078"/>
    </source>
</evidence>
<dbReference type="EMBL" id="MTKO01000088">
    <property type="protein sequence ID" value="RWX44797.1"/>
    <property type="molecule type" value="Genomic_DNA"/>
</dbReference>
<dbReference type="InterPro" id="IPR023198">
    <property type="entry name" value="PGP-like_dom2"/>
</dbReference>
<dbReference type="Gene3D" id="1.10.150.240">
    <property type="entry name" value="Putative phosphatase, domain 2"/>
    <property type="match status" value="1"/>
</dbReference>
<dbReference type="SFLD" id="SFLDS00003">
    <property type="entry name" value="Haloacid_Dehalogenase"/>
    <property type="match status" value="1"/>
</dbReference>
<reference evidence="5 6" key="1">
    <citation type="submission" date="2017-01" db="EMBL/GenBank/DDBJ databases">
        <title>The cable genome- insights into the physiology and evolution of filamentous bacteria capable of sulfide oxidation via long distance electron transfer.</title>
        <authorList>
            <person name="Schreiber L."/>
            <person name="Bjerg J.T."/>
            <person name="Boggild A."/>
            <person name="Van De Vossenberg J."/>
            <person name="Meysman F."/>
            <person name="Nielsen L.P."/>
            <person name="Schramm A."/>
            <person name="Kjeldsen K.U."/>
        </authorList>
    </citation>
    <scope>NUCLEOTIDE SEQUENCE [LARGE SCALE GENOMIC DNA]</scope>
    <source>
        <strain evidence="5">MCF</strain>
    </source>
</reference>
<protein>
    <recommendedName>
        <fullName evidence="4">phosphoglycolate phosphatase</fullName>
        <ecNumber evidence="4">3.1.3.18</ecNumber>
    </recommendedName>
</protein>
<dbReference type="Pfam" id="PF13419">
    <property type="entry name" value="HAD_2"/>
    <property type="match status" value="1"/>
</dbReference>
<dbReference type="GO" id="GO:0006281">
    <property type="term" value="P:DNA repair"/>
    <property type="evidence" value="ECO:0007669"/>
    <property type="project" value="TreeGrafter"/>
</dbReference>
<dbReference type="InterPro" id="IPR023214">
    <property type="entry name" value="HAD_sf"/>
</dbReference>
<dbReference type="GO" id="GO:0005829">
    <property type="term" value="C:cytosol"/>
    <property type="evidence" value="ECO:0007669"/>
    <property type="project" value="TreeGrafter"/>
</dbReference>
<dbReference type="InterPro" id="IPR050155">
    <property type="entry name" value="HAD-like_hydrolase_sf"/>
</dbReference>
<dbReference type="PANTHER" id="PTHR43434:SF1">
    <property type="entry name" value="PHOSPHOGLYCOLATE PHOSPHATASE"/>
    <property type="match status" value="1"/>
</dbReference>
<accession>A0A444IVA7</accession>
<comment type="catalytic activity">
    <reaction evidence="1">
        <text>2-phosphoglycolate + H2O = glycolate + phosphate</text>
        <dbReference type="Rhea" id="RHEA:14369"/>
        <dbReference type="ChEBI" id="CHEBI:15377"/>
        <dbReference type="ChEBI" id="CHEBI:29805"/>
        <dbReference type="ChEBI" id="CHEBI:43474"/>
        <dbReference type="ChEBI" id="CHEBI:58033"/>
        <dbReference type="EC" id="3.1.3.18"/>
    </reaction>
</comment>
<dbReference type="InterPro" id="IPR041492">
    <property type="entry name" value="HAD_2"/>
</dbReference>
<evidence type="ECO:0000256" key="3">
    <source>
        <dbReference type="ARBA" id="ARBA00006171"/>
    </source>
</evidence>
<proteinExistence type="inferred from homology"/>
<dbReference type="PANTHER" id="PTHR43434">
    <property type="entry name" value="PHOSPHOGLYCOLATE PHOSPHATASE"/>
    <property type="match status" value="1"/>
</dbReference>
<comment type="caution">
    <text evidence="5">The sequence shown here is derived from an EMBL/GenBank/DDBJ whole genome shotgun (WGS) entry which is preliminary data.</text>
</comment>
<evidence type="ECO:0000256" key="1">
    <source>
        <dbReference type="ARBA" id="ARBA00000830"/>
    </source>
</evidence>
<comment type="pathway">
    <text evidence="2">Organic acid metabolism; glycolate biosynthesis; glycolate from 2-phosphoglycolate: step 1/1.</text>
</comment>
<evidence type="ECO:0000313" key="5">
    <source>
        <dbReference type="EMBL" id="RWX44797.1"/>
    </source>
</evidence>
<dbReference type="Gene3D" id="3.40.50.1000">
    <property type="entry name" value="HAD superfamily/HAD-like"/>
    <property type="match status" value="1"/>
</dbReference>
<dbReference type="SUPFAM" id="SSF56784">
    <property type="entry name" value="HAD-like"/>
    <property type="match status" value="1"/>
</dbReference>
<keyword evidence="6" id="KW-1185">Reference proteome</keyword>
<organism evidence="5 6">
    <name type="scientific">Candidatus Electrothrix aarhusensis</name>
    <dbReference type="NCBI Taxonomy" id="1859131"/>
    <lineage>
        <taxon>Bacteria</taxon>
        <taxon>Pseudomonadati</taxon>
        <taxon>Thermodesulfobacteriota</taxon>
        <taxon>Desulfobulbia</taxon>
        <taxon>Desulfobulbales</taxon>
        <taxon>Desulfobulbaceae</taxon>
        <taxon>Candidatus Electrothrix</taxon>
    </lineage>
</organism>